<comment type="caution">
    <text evidence="1">The sequence shown here is derived from an EMBL/GenBank/DDBJ whole genome shotgun (WGS) entry which is preliminary data.</text>
</comment>
<reference evidence="1 2" key="1">
    <citation type="submission" date="2020-08" db="EMBL/GenBank/DDBJ databases">
        <title>Genomic Encyclopedia of Type Strains, Phase III (KMG-III): the genomes of soil and plant-associated and newly described type strains.</title>
        <authorList>
            <person name="Whitman W."/>
        </authorList>
    </citation>
    <scope>NUCLEOTIDE SEQUENCE [LARGE SCALE GENOMIC DNA]</scope>
    <source>
        <strain evidence="1 2">CECT 8693</strain>
    </source>
</reference>
<protein>
    <submittedName>
        <fullName evidence="1">Uncharacterized protein</fullName>
    </submittedName>
</protein>
<dbReference type="RefSeq" id="WP_182538099.1">
    <property type="nucleotide sequence ID" value="NZ_JACJIP010000028.1"/>
</dbReference>
<organism evidence="1 2">
    <name type="scientific">Fontibacillus solani</name>
    <dbReference type="NCBI Taxonomy" id="1572857"/>
    <lineage>
        <taxon>Bacteria</taxon>
        <taxon>Bacillati</taxon>
        <taxon>Bacillota</taxon>
        <taxon>Bacilli</taxon>
        <taxon>Bacillales</taxon>
        <taxon>Paenibacillaceae</taxon>
        <taxon>Fontibacillus</taxon>
    </lineage>
</organism>
<dbReference type="EMBL" id="JACJIP010000028">
    <property type="protein sequence ID" value="MBA9087274.1"/>
    <property type="molecule type" value="Genomic_DNA"/>
</dbReference>
<accession>A0A7W3XT61</accession>
<proteinExistence type="predicted"/>
<sequence>MNDKHGLDSLKLLAHLATLEKQASEAAACLLSDFGPIPAIVMDELLVLMQAAEYEDSELKLMLWNQLLLATLAYERQQQETMAKAGEMLTQKGSKTSEYARLLRAYLEQEPSRMMPYLEV</sequence>
<dbReference type="Proteomes" id="UP000567067">
    <property type="component" value="Unassembled WGS sequence"/>
</dbReference>
<name>A0A7W3XT61_9BACL</name>
<dbReference type="AlphaFoldDB" id="A0A7W3XT61"/>
<evidence type="ECO:0000313" key="1">
    <source>
        <dbReference type="EMBL" id="MBA9087274.1"/>
    </source>
</evidence>
<gene>
    <name evidence="1" type="ORF">FHR92_003758</name>
</gene>
<evidence type="ECO:0000313" key="2">
    <source>
        <dbReference type="Proteomes" id="UP000567067"/>
    </source>
</evidence>
<keyword evidence="2" id="KW-1185">Reference proteome</keyword>